<feature type="region of interest" description="Disordered" evidence="1">
    <location>
        <begin position="209"/>
        <end position="229"/>
    </location>
</feature>
<evidence type="ECO:0000313" key="3">
    <source>
        <dbReference type="Proteomes" id="UP000664521"/>
    </source>
</evidence>
<feature type="compositionally biased region" description="Polar residues" evidence="1">
    <location>
        <begin position="1"/>
        <end position="18"/>
    </location>
</feature>
<dbReference type="EMBL" id="CAJPDS010000049">
    <property type="protein sequence ID" value="CAF9928779.1"/>
    <property type="molecule type" value="Genomic_DNA"/>
</dbReference>
<protein>
    <submittedName>
        <fullName evidence="2">Uncharacterized protein</fullName>
    </submittedName>
</protein>
<dbReference type="Proteomes" id="UP000664521">
    <property type="component" value="Unassembled WGS sequence"/>
</dbReference>
<proteinExistence type="predicted"/>
<comment type="caution">
    <text evidence="2">The sequence shown here is derived from an EMBL/GenBank/DDBJ whole genome shotgun (WGS) entry which is preliminary data.</text>
</comment>
<keyword evidence="3" id="KW-1185">Reference proteome</keyword>
<evidence type="ECO:0000313" key="2">
    <source>
        <dbReference type="EMBL" id="CAF9928779.1"/>
    </source>
</evidence>
<sequence length="229" mass="25736">MSDSTSPTGSEDPTSTSEVPDRDPEEEQFITDVTAAQTKITDAIDDPLGRGYAGRIAISRALSQLQPQSSGLVAFWIAENKPVPFYTRILYLLTHGYYSTAELEWHPFYLEGITDSERVLVSNMGAQEWRMKTVEVETEDEDKDETKKLDRAMEKGWEFQLALRELGGGEVGEGLATIMKMMKVEMGSGDVGRTLNGYLEQWIWQMMQEISREEGDSGDSDDQTEKEKA</sequence>
<name>A0A8H3IVS3_9LECA</name>
<accession>A0A8H3IVS3</accession>
<organism evidence="2 3">
    <name type="scientific">Heterodermia speciosa</name>
    <dbReference type="NCBI Taxonomy" id="116794"/>
    <lineage>
        <taxon>Eukaryota</taxon>
        <taxon>Fungi</taxon>
        <taxon>Dikarya</taxon>
        <taxon>Ascomycota</taxon>
        <taxon>Pezizomycotina</taxon>
        <taxon>Lecanoromycetes</taxon>
        <taxon>OSLEUM clade</taxon>
        <taxon>Lecanoromycetidae</taxon>
        <taxon>Caliciales</taxon>
        <taxon>Physciaceae</taxon>
        <taxon>Heterodermia</taxon>
    </lineage>
</organism>
<feature type="region of interest" description="Disordered" evidence="1">
    <location>
        <begin position="1"/>
        <end position="26"/>
    </location>
</feature>
<dbReference type="AlphaFoldDB" id="A0A8H3IVS3"/>
<evidence type="ECO:0000256" key="1">
    <source>
        <dbReference type="SAM" id="MobiDB-lite"/>
    </source>
</evidence>
<reference evidence="2" key="1">
    <citation type="submission" date="2021-03" db="EMBL/GenBank/DDBJ databases">
        <authorList>
            <person name="Tagirdzhanova G."/>
        </authorList>
    </citation>
    <scope>NUCLEOTIDE SEQUENCE</scope>
</reference>
<gene>
    <name evidence="2" type="ORF">HETSPECPRED_006928</name>
</gene>